<comment type="caution">
    <text evidence="2">The sequence shown here is derived from an EMBL/GenBank/DDBJ whole genome shotgun (WGS) entry which is preliminary data.</text>
</comment>
<dbReference type="AlphaFoldDB" id="A0A3M9N0N4"/>
<sequence>MIKPAEEPSAKEMKRKGMILGNKRNDSREYSNLQRLFPTRKSSPYPLQRETECVKKTMLWA</sequence>
<reference evidence="2 3" key="1">
    <citation type="submission" date="2018-11" db="EMBL/GenBank/DDBJ databases">
        <title>Rufibacter latericius sp. nov., isolated from water in Baiyang Lake.</title>
        <authorList>
            <person name="Yang Y."/>
        </authorList>
    </citation>
    <scope>NUCLEOTIDE SEQUENCE [LARGE SCALE GENOMIC DNA]</scope>
    <source>
        <strain evidence="2 3">R-22-1c-1</strain>
    </source>
</reference>
<evidence type="ECO:0000256" key="1">
    <source>
        <dbReference type="SAM" id="MobiDB-lite"/>
    </source>
</evidence>
<protein>
    <submittedName>
        <fullName evidence="2">Uncharacterized protein</fullName>
    </submittedName>
</protein>
<gene>
    <name evidence="2" type="ORF">EFB08_02170</name>
</gene>
<dbReference type="Proteomes" id="UP000272117">
    <property type="component" value="Unassembled WGS sequence"/>
</dbReference>
<feature type="region of interest" description="Disordered" evidence="1">
    <location>
        <begin position="1"/>
        <end position="44"/>
    </location>
</feature>
<dbReference type="EMBL" id="RJJD01000001">
    <property type="protein sequence ID" value="RNI31354.1"/>
    <property type="molecule type" value="Genomic_DNA"/>
</dbReference>
<name>A0A3M9N0N4_9BACT</name>
<organism evidence="2 3">
    <name type="scientific">Rufibacter latericius</name>
    <dbReference type="NCBI Taxonomy" id="2487040"/>
    <lineage>
        <taxon>Bacteria</taxon>
        <taxon>Pseudomonadati</taxon>
        <taxon>Bacteroidota</taxon>
        <taxon>Cytophagia</taxon>
        <taxon>Cytophagales</taxon>
        <taxon>Hymenobacteraceae</taxon>
        <taxon>Rufibacter</taxon>
    </lineage>
</organism>
<evidence type="ECO:0000313" key="2">
    <source>
        <dbReference type="EMBL" id="RNI31354.1"/>
    </source>
</evidence>
<feature type="compositionally biased region" description="Basic and acidic residues" evidence="1">
    <location>
        <begin position="1"/>
        <end position="12"/>
    </location>
</feature>
<proteinExistence type="predicted"/>
<accession>A0A3M9N0N4</accession>
<evidence type="ECO:0000313" key="3">
    <source>
        <dbReference type="Proteomes" id="UP000272117"/>
    </source>
</evidence>
<keyword evidence="3" id="KW-1185">Reference proteome</keyword>